<proteinExistence type="inferred from homology"/>
<reference evidence="3" key="1">
    <citation type="journal article" date="2023" name="Plant J.">
        <title>Genome sequences and population genomics provide insights into the demographic history, inbreeding, and mutation load of two 'living fossil' tree species of Dipteronia.</title>
        <authorList>
            <person name="Feng Y."/>
            <person name="Comes H.P."/>
            <person name="Chen J."/>
            <person name="Zhu S."/>
            <person name="Lu R."/>
            <person name="Zhang X."/>
            <person name="Li P."/>
            <person name="Qiu J."/>
            <person name="Olsen K.M."/>
            <person name="Qiu Y."/>
        </authorList>
    </citation>
    <scope>NUCLEOTIDE SEQUENCE</scope>
    <source>
        <strain evidence="3">NBL</strain>
    </source>
</reference>
<evidence type="ECO:0000256" key="1">
    <source>
        <dbReference type="ARBA" id="ARBA00006765"/>
    </source>
</evidence>
<keyword evidence="2" id="KW-0472">Membrane</keyword>
<gene>
    <name evidence="3" type="ORF">Dsin_008954</name>
</gene>
<sequence>MASSTMSSDTNQTDTDQDFLQKHVAFFDRNKDGIINPWETFQGFRAIGVGILLSTVASLAFLSTWLSVTLLPWFVPSKFQENFKNYAHTYPDALTSDELSEMLKAKREPMDCIGWIAAFLEWKILFYMYKDVNGLLCKETIRRVYDGSLFEQMDKERQSSKKKA</sequence>
<dbReference type="PANTHER" id="PTHR31495:SF1">
    <property type="entry name" value="INACTIVE PEROXYGENASE-LIKE PROTEIN-RELATED"/>
    <property type="match status" value="1"/>
</dbReference>
<name>A0AAE0AQT3_9ROSI</name>
<dbReference type="GO" id="GO:0004497">
    <property type="term" value="F:monooxygenase activity"/>
    <property type="evidence" value="ECO:0007669"/>
    <property type="project" value="TreeGrafter"/>
</dbReference>
<dbReference type="AlphaFoldDB" id="A0AAE0AQT3"/>
<dbReference type="SUPFAM" id="SSF47473">
    <property type="entry name" value="EF-hand"/>
    <property type="match status" value="1"/>
</dbReference>
<comment type="caution">
    <text evidence="3">The sequence shown here is derived from an EMBL/GenBank/DDBJ whole genome shotgun (WGS) entry which is preliminary data.</text>
</comment>
<evidence type="ECO:0000313" key="3">
    <source>
        <dbReference type="EMBL" id="KAK3221929.1"/>
    </source>
</evidence>
<dbReference type="Pfam" id="PF05042">
    <property type="entry name" value="Caleosin"/>
    <property type="match status" value="2"/>
</dbReference>
<evidence type="ECO:0000256" key="2">
    <source>
        <dbReference type="SAM" id="Phobius"/>
    </source>
</evidence>
<dbReference type="EMBL" id="JANJYJ010000003">
    <property type="protein sequence ID" value="KAK3221929.1"/>
    <property type="molecule type" value="Genomic_DNA"/>
</dbReference>
<organism evidence="3 4">
    <name type="scientific">Dipteronia sinensis</name>
    <dbReference type="NCBI Taxonomy" id="43782"/>
    <lineage>
        <taxon>Eukaryota</taxon>
        <taxon>Viridiplantae</taxon>
        <taxon>Streptophyta</taxon>
        <taxon>Embryophyta</taxon>
        <taxon>Tracheophyta</taxon>
        <taxon>Spermatophyta</taxon>
        <taxon>Magnoliopsida</taxon>
        <taxon>eudicotyledons</taxon>
        <taxon>Gunneridae</taxon>
        <taxon>Pentapetalae</taxon>
        <taxon>rosids</taxon>
        <taxon>malvids</taxon>
        <taxon>Sapindales</taxon>
        <taxon>Sapindaceae</taxon>
        <taxon>Hippocastanoideae</taxon>
        <taxon>Acereae</taxon>
        <taxon>Dipteronia</taxon>
    </lineage>
</organism>
<dbReference type="GO" id="GO:0005509">
    <property type="term" value="F:calcium ion binding"/>
    <property type="evidence" value="ECO:0007669"/>
    <property type="project" value="TreeGrafter"/>
</dbReference>
<feature type="transmembrane region" description="Helical" evidence="2">
    <location>
        <begin position="46"/>
        <end position="75"/>
    </location>
</feature>
<accession>A0AAE0AQT3</accession>
<protein>
    <submittedName>
        <fullName evidence="3">Uncharacterized protein</fullName>
    </submittedName>
</protein>
<keyword evidence="2" id="KW-0812">Transmembrane</keyword>
<dbReference type="InterPro" id="IPR011992">
    <property type="entry name" value="EF-hand-dom_pair"/>
</dbReference>
<dbReference type="PANTHER" id="PTHR31495">
    <property type="entry name" value="PEROXYGENASE 3-RELATED"/>
    <property type="match status" value="1"/>
</dbReference>
<keyword evidence="2" id="KW-1133">Transmembrane helix</keyword>
<dbReference type="InterPro" id="IPR007736">
    <property type="entry name" value="Caleosin-related"/>
</dbReference>
<dbReference type="Proteomes" id="UP001281410">
    <property type="component" value="Unassembled WGS sequence"/>
</dbReference>
<comment type="similarity">
    <text evidence="1">Belongs to the caleosin family.</text>
</comment>
<keyword evidence="4" id="KW-1185">Reference proteome</keyword>
<evidence type="ECO:0000313" key="4">
    <source>
        <dbReference type="Proteomes" id="UP001281410"/>
    </source>
</evidence>